<dbReference type="EMBL" id="CASHTH010002637">
    <property type="protein sequence ID" value="CAI8033043.1"/>
    <property type="molecule type" value="Genomic_DNA"/>
</dbReference>
<dbReference type="GO" id="GO:0000445">
    <property type="term" value="C:THO complex part of transcription export complex"/>
    <property type="evidence" value="ECO:0007669"/>
    <property type="project" value="TreeGrafter"/>
</dbReference>
<protein>
    <submittedName>
        <fullName evidence="5">THO complex subunit 3</fullName>
    </submittedName>
</protein>
<sequence>MSSSGKISPYVENVRAHFENNKRKKDYVSHQAKVHSVAWNCDGTRLASGSYDKTVTLWALDAEKLNHEGNYKVHSGSVDQLCWHPSKKDVFSTASADKTVRLWDARSGKVTSTIHTKGENINICWSPDGNNIAVGNKVDLLTFLDVRTSKVKAEEQFKYEVNEISWCHDGDQFFITNGNGCVVILRWPDLKP</sequence>
<dbReference type="Gene3D" id="2.130.10.10">
    <property type="entry name" value="YVTN repeat-like/Quinoprotein amine dehydrogenase"/>
    <property type="match status" value="1"/>
</dbReference>
<dbReference type="GO" id="GO:0006406">
    <property type="term" value="P:mRNA export from nucleus"/>
    <property type="evidence" value="ECO:0007669"/>
    <property type="project" value="InterPro"/>
</dbReference>
<comment type="similarity">
    <text evidence="3">Belongs to the THOC3 family.</text>
</comment>
<evidence type="ECO:0000256" key="3">
    <source>
        <dbReference type="ARBA" id="ARBA00046343"/>
    </source>
</evidence>
<dbReference type="InterPro" id="IPR015943">
    <property type="entry name" value="WD40/YVTN_repeat-like_dom_sf"/>
</dbReference>
<feature type="repeat" description="WD" evidence="4">
    <location>
        <begin position="71"/>
        <end position="113"/>
    </location>
</feature>
<comment type="caution">
    <text evidence="5">The sequence shown here is derived from an EMBL/GenBank/DDBJ whole genome shotgun (WGS) entry which is preliminary data.</text>
</comment>
<evidence type="ECO:0000256" key="2">
    <source>
        <dbReference type="ARBA" id="ARBA00022737"/>
    </source>
</evidence>
<keyword evidence="1 4" id="KW-0853">WD repeat</keyword>
<dbReference type="Pfam" id="PF00400">
    <property type="entry name" value="WD40"/>
    <property type="match status" value="2"/>
</dbReference>
<dbReference type="InterPro" id="IPR040132">
    <property type="entry name" value="Tex1/THOC3"/>
</dbReference>
<evidence type="ECO:0000256" key="4">
    <source>
        <dbReference type="PROSITE-ProRule" id="PRU00221"/>
    </source>
</evidence>
<feature type="repeat" description="WD" evidence="4">
    <location>
        <begin position="27"/>
        <end position="68"/>
    </location>
</feature>
<evidence type="ECO:0000313" key="6">
    <source>
        <dbReference type="Proteomes" id="UP001174909"/>
    </source>
</evidence>
<name>A0AA35SNE0_GEOBA</name>
<keyword evidence="2" id="KW-0677">Repeat</keyword>
<dbReference type="InterPro" id="IPR001680">
    <property type="entry name" value="WD40_rpt"/>
</dbReference>
<dbReference type="PROSITE" id="PS50294">
    <property type="entry name" value="WD_REPEATS_REGION"/>
    <property type="match status" value="2"/>
</dbReference>
<dbReference type="PROSITE" id="PS50082">
    <property type="entry name" value="WD_REPEATS_2"/>
    <property type="match status" value="2"/>
</dbReference>
<accession>A0AA35SNE0</accession>
<evidence type="ECO:0000313" key="5">
    <source>
        <dbReference type="EMBL" id="CAI8033043.1"/>
    </source>
</evidence>
<dbReference type="SUPFAM" id="SSF117289">
    <property type="entry name" value="Nucleoporin domain"/>
    <property type="match status" value="1"/>
</dbReference>
<evidence type="ECO:0000256" key="1">
    <source>
        <dbReference type="ARBA" id="ARBA00022574"/>
    </source>
</evidence>
<keyword evidence="6" id="KW-1185">Reference proteome</keyword>
<gene>
    <name evidence="5" type="ORF">GBAR_LOCUS18636</name>
</gene>
<dbReference type="AlphaFoldDB" id="A0AA35SNE0"/>
<dbReference type="FunFam" id="2.130.10.10:FF:001007">
    <property type="entry name" value="THO complex subunit 3"/>
    <property type="match status" value="1"/>
</dbReference>
<dbReference type="SMART" id="SM00320">
    <property type="entry name" value="WD40"/>
    <property type="match status" value="4"/>
</dbReference>
<organism evidence="5 6">
    <name type="scientific">Geodia barretti</name>
    <name type="common">Barrett's horny sponge</name>
    <dbReference type="NCBI Taxonomy" id="519541"/>
    <lineage>
        <taxon>Eukaryota</taxon>
        <taxon>Metazoa</taxon>
        <taxon>Porifera</taxon>
        <taxon>Demospongiae</taxon>
        <taxon>Heteroscleromorpha</taxon>
        <taxon>Tetractinellida</taxon>
        <taxon>Astrophorina</taxon>
        <taxon>Geodiidae</taxon>
        <taxon>Geodia</taxon>
    </lineage>
</organism>
<dbReference type="PANTHER" id="PTHR22839">
    <property type="entry name" value="THO COMPLEX SUBUNIT 3 THO3"/>
    <property type="match status" value="1"/>
</dbReference>
<dbReference type="Proteomes" id="UP001174909">
    <property type="component" value="Unassembled WGS sequence"/>
</dbReference>
<reference evidence="5" key="1">
    <citation type="submission" date="2023-03" db="EMBL/GenBank/DDBJ databases">
        <authorList>
            <person name="Steffen K."/>
            <person name="Cardenas P."/>
        </authorList>
    </citation>
    <scope>NUCLEOTIDE SEQUENCE</scope>
</reference>
<feature type="non-terminal residue" evidence="5">
    <location>
        <position position="192"/>
    </location>
</feature>
<proteinExistence type="inferred from homology"/>
<dbReference type="PANTHER" id="PTHR22839:SF0">
    <property type="entry name" value="THO COMPLEX SUBUNIT 3"/>
    <property type="match status" value="1"/>
</dbReference>